<comment type="caution">
    <text evidence="1">The sequence shown here is derived from an EMBL/GenBank/DDBJ whole genome shotgun (WGS) entry which is preliminary data.</text>
</comment>
<evidence type="ECO:0000313" key="2">
    <source>
        <dbReference type="Proteomes" id="UP001589738"/>
    </source>
</evidence>
<keyword evidence="2" id="KW-1185">Reference proteome</keyword>
<organism evidence="1 2">
    <name type="scientific">Robertmurraya beringensis</name>
    <dbReference type="NCBI Taxonomy" id="641660"/>
    <lineage>
        <taxon>Bacteria</taxon>
        <taxon>Bacillati</taxon>
        <taxon>Bacillota</taxon>
        <taxon>Bacilli</taxon>
        <taxon>Bacillales</taxon>
        <taxon>Bacillaceae</taxon>
        <taxon>Robertmurraya</taxon>
    </lineage>
</organism>
<dbReference type="Proteomes" id="UP001589738">
    <property type="component" value="Unassembled WGS sequence"/>
</dbReference>
<sequence length="108" mass="12123">MKTKLYKTKEGGDKMNKWITSFFQLRRNPLMALFGKKRNGKGWIWGSLLSLGVSAAAIRLRRNKKTQSPVNNIMNNIDIGKMSKMGNMAGLAEIAEELVPKKGPEKTN</sequence>
<name>A0ABV6KP96_9BACI</name>
<dbReference type="EMBL" id="JBHLUU010000017">
    <property type="protein sequence ID" value="MFC0474875.1"/>
    <property type="molecule type" value="Genomic_DNA"/>
</dbReference>
<proteinExistence type="predicted"/>
<evidence type="ECO:0000313" key="1">
    <source>
        <dbReference type="EMBL" id="MFC0474875.1"/>
    </source>
</evidence>
<protein>
    <submittedName>
        <fullName evidence="1">Uncharacterized protein</fullName>
    </submittedName>
</protein>
<reference evidence="1 2" key="1">
    <citation type="submission" date="2024-09" db="EMBL/GenBank/DDBJ databases">
        <authorList>
            <person name="Sun Q."/>
            <person name="Mori K."/>
        </authorList>
    </citation>
    <scope>NUCLEOTIDE SEQUENCE [LARGE SCALE GENOMIC DNA]</scope>
    <source>
        <strain evidence="1 2">CGMCC 1.9126</strain>
    </source>
</reference>
<gene>
    <name evidence="1" type="ORF">ACFFHF_06115</name>
</gene>
<dbReference type="RefSeq" id="WP_377057715.1">
    <property type="nucleotide sequence ID" value="NZ_JBHLUU010000017.1"/>
</dbReference>
<accession>A0ABV6KP96</accession>